<organism evidence="2">
    <name type="scientific">Bicosoecida sp. CB-2014</name>
    <dbReference type="NCBI Taxonomy" id="1486930"/>
    <lineage>
        <taxon>Eukaryota</taxon>
        <taxon>Sar</taxon>
        <taxon>Stramenopiles</taxon>
        <taxon>Bigyra</taxon>
        <taxon>Opalozoa</taxon>
        <taxon>Bicosoecida</taxon>
    </lineage>
</organism>
<dbReference type="EMBL" id="HBFS01018499">
    <property type="protein sequence ID" value="CAD8919193.1"/>
    <property type="molecule type" value="Transcribed_RNA"/>
</dbReference>
<protein>
    <recommendedName>
        <fullName evidence="1">CHAT domain-containing protein</fullName>
    </recommendedName>
</protein>
<dbReference type="Pfam" id="PF12770">
    <property type="entry name" value="CHAT"/>
    <property type="match status" value="1"/>
</dbReference>
<gene>
    <name evidence="2" type="ORF">BSP0115_LOCUS12455</name>
</gene>
<dbReference type="AlphaFoldDB" id="A0A7S1GB33"/>
<name>A0A7S1GB33_9STRA</name>
<dbReference type="PANTHER" id="PTHR10098:SF108">
    <property type="entry name" value="TETRATRICOPEPTIDE REPEAT PROTEIN 28"/>
    <property type="match status" value="1"/>
</dbReference>
<evidence type="ECO:0000313" key="2">
    <source>
        <dbReference type="EMBL" id="CAD8919193.1"/>
    </source>
</evidence>
<dbReference type="InterPro" id="IPR024983">
    <property type="entry name" value="CHAT_dom"/>
</dbReference>
<sequence>MPSIVVVPDEALWFMPFAMMHDDAGSMLDRCTITMSPSLTVLDQLHRRVRAKDAVSRDGPILVLANPSIASSIGVKELAHADEEAAIIKELFPERAVVLTRSAATVDEFVKLAAGAAIIHVATHGGERDEPPDSRMTGSLLLAPNPELPAGGAESEASCYLSADRVADLDLSADLVVLSACKSGYGEQCSDGVLGLSRAFLVAGAACVLVASIAIDDYSSQRLMSEFYHAYREVPRAGRALAVAQRRMRDAGLCVQDFAYFSVVGADLSDLDDDL</sequence>
<feature type="domain" description="CHAT" evidence="1">
    <location>
        <begin position="3"/>
        <end position="251"/>
    </location>
</feature>
<reference evidence="2" key="1">
    <citation type="submission" date="2021-01" db="EMBL/GenBank/DDBJ databases">
        <authorList>
            <person name="Corre E."/>
            <person name="Pelletier E."/>
            <person name="Niang G."/>
            <person name="Scheremetjew M."/>
            <person name="Finn R."/>
            <person name="Kale V."/>
            <person name="Holt S."/>
            <person name="Cochrane G."/>
            <person name="Meng A."/>
            <person name="Brown T."/>
            <person name="Cohen L."/>
        </authorList>
    </citation>
    <scope>NUCLEOTIDE SEQUENCE</scope>
    <source>
        <strain evidence="2">Ms1</strain>
    </source>
</reference>
<dbReference type="PANTHER" id="PTHR10098">
    <property type="entry name" value="RAPSYN-RELATED"/>
    <property type="match status" value="1"/>
</dbReference>
<evidence type="ECO:0000259" key="1">
    <source>
        <dbReference type="Pfam" id="PF12770"/>
    </source>
</evidence>
<accession>A0A7S1GB33</accession>
<proteinExistence type="predicted"/>